<proteinExistence type="predicted"/>
<evidence type="ECO:0000256" key="6">
    <source>
        <dbReference type="ARBA" id="ARBA00023222"/>
    </source>
</evidence>
<evidence type="ECO:0000256" key="5">
    <source>
        <dbReference type="ARBA" id="ARBA00023141"/>
    </source>
</evidence>
<dbReference type="PANTHER" id="PTHR21022">
    <property type="entry name" value="PREPHENATE DEHYDRATASE P PROTEIN"/>
    <property type="match status" value="1"/>
</dbReference>
<evidence type="ECO:0000313" key="13">
    <source>
        <dbReference type="Proteomes" id="UP000290567"/>
    </source>
</evidence>
<feature type="domain" description="ACT" evidence="11">
    <location>
        <begin position="197"/>
        <end position="272"/>
    </location>
</feature>
<keyword evidence="6 9" id="KW-0584">Phenylalanine biosynthesis</keyword>
<dbReference type="EC" id="4.2.1.51" evidence="2 9"/>
<dbReference type="InterPro" id="IPR002912">
    <property type="entry name" value="ACT_dom"/>
</dbReference>
<dbReference type="InterPro" id="IPR001086">
    <property type="entry name" value="Preph_deHydtase"/>
</dbReference>
<feature type="domain" description="Prephenate dehydratase" evidence="10">
    <location>
        <begin position="2"/>
        <end position="181"/>
    </location>
</feature>
<evidence type="ECO:0000256" key="4">
    <source>
        <dbReference type="ARBA" id="ARBA00022605"/>
    </source>
</evidence>
<dbReference type="Pfam" id="PF01842">
    <property type="entry name" value="ACT"/>
    <property type="match status" value="1"/>
</dbReference>
<keyword evidence="4 9" id="KW-0028">Amino-acid biosynthesis</keyword>
<dbReference type="PROSITE" id="PS00858">
    <property type="entry name" value="PREPHENATE_DEHYDR_2"/>
    <property type="match status" value="1"/>
</dbReference>
<evidence type="ECO:0000256" key="2">
    <source>
        <dbReference type="ARBA" id="ARBA00013147"/>
    </source>
</evidence>
<organism evidence="12 13">
    <name type="scientific">Enterococcus florum</name>
    <dbReference type="NCBI Taxonomy" id="2480627"/>
    <lineage>
        <taxon>Bacteria</taxon>
        <taxon>Bacillati</taxon>
        <taxon>Bacillota</taxon>
        <taxon>Bacilli</taxon>
        <taxon>Lactobacillales</taxon>
        <taxon>Enterococcaceae</taxon>
        <taxon>Enterococcus</taxon>
    </lineage>
</organism>
<evidence type="ECO:0000256" key="7">
    <source>
        <dbReference type="ARBA" id="ARBA00023239"/>
    </source>
</evidence>
<comment type="catalytic activity">
    <reaction evidence="8 9">
        <text>prephenate + H(+) = 3-phenylpyruvate + CO2 + H2O</text>
        <dbReference type="Rhea" id="RHEA:21648"/>
        <dbReference type="ChEBI" id="CHEBI:15377"/>
        <dbReference type="ChEBI" id="CHEBI:15378"/>
        <dbReference type="ChEBI" id="CHEBI:16526"/>
        <dbReference type="ChEBI" id="CHEBI:18005"/>
        <dbReference type="ChEBI" id="CHEBI:29934"/>
        <dbReference type="EC" id="4.2.1.51"/>
    </reaction>
</comment>
<dbReference type="Pfam" id="PF00800">
    <property type="entry name" value="PDT"/>
    <property type="match status" value="1"/>
</dbReference>
<gene>
    <name evidence="9 12" type="primary">pheA</name>
    <name evidence="12" type="ORF">NRIC_16020</name>
</gene>
<keyword evidence="13" id="KW-1185">Reference proteome</keyword>
<dbReference type="OrthoDB" id="9802281at2"/>
<dbReference type="UniPathway" id="UPA00121">
    <property type="reaction ID" value="UER00345"/>
</dbReference>
<dbReference type="Gene3D" id="3.40.190.10">
    <property type="entry name" value="Periplasmic binding protein-like II"/>
    <property type="match status" value="2"/>
</dbReference>
<comment type="caution">
    <text evidence="12">The sequence shown here is derived from an EMBL/GenBank/DDBJ whole genome shotgun (WGS) entry which is preliminary data.</text>
</comment>
<dbReference type="GO" id="GO:0009094">
    <property type="term" value="P:L-phenylalanine biosynthetic process"/>
    <property type="evidence" value="ECO:0007669"/>
    <property type="project" value="UniProtKB-UniPathway"/>
</dbReference>
<evidence type="ECO:0000259" key="10">
    <source>
        <dbReference type="PROSITE" id="PS51171"/>
    </source>
</evidence>
<reference evidence="13" key="1">
    <citation type="submission" date="2019-02" db="EMBL/GenBank/DDBJ databases">
        <title>Draft genome sequence of Enterococcus sp. Gos25-1.</title>
        <authorList>
            <person name="Tanaka N."/>
            <person name="Shiwa Y."/>
            <person name="Fujita N."/>
        </authorList>
    </citation>
    <scope>NUCLEOTIDE SEQUENCE [LARGE SCALE GENOMIC DNA]</scope>
    <source>
        <strain evidence="13">Gos25-1</strain>
    </source>
</reference>
<dbReference type="GO" id="GO:0005737">
    <property type="term" value="C:cytoplasm"/>
    <property type="evidence" value="ECO:0007669"/>
    <property type="project" value="TreeGrafter"/>
</dbReference>
<sequence>MDIGYLGPKGSFTHAAAKAFFQTETLTSYPTLIQLIDARVAGQIDYAVVPVENTIEGSVLQTIDGIYQNLPTIQGEITLKIEQQLMVRPEYAERWKEAELVCSHPQALAQCQTFIREYFPAAEIEQMASTTLGAKRVAETPQKIIASIGSCTAAREFDLTIVKRNIQSVENNETRFWLLGDQPVESQLNFQRQKATLLVDLPFDRPGALYHLLALFAEAKINLTKIESRPQKTQLGEYFFIIDLEVPKDLQTLDRVIHLLSQQEFPVKFVGNYPTYRKP</sequence>
<evidence type="ECO:0000256" key="9">
    <source>
        <dbReference type="RuleBase" id="RU361254"/>
    </source>
</evidence>
<evidence type="ECO:0000256" key="8">
    <source>
        <dbReference type="ARBA" id="ARBA00047848"/>
    </source>
</evidence>
<dbReference type="EMBL" id="BJCC01000012">
    <property type="protein sequence ID" value="GCF93711.1"/>
    <property type="molecule type" value="Genomic_DNA"/>
</dbReference>
<evidence type="ECO:0000259" key="11">
    <source>
        <dbReference type="PROSITE" id="PS51671"/>
    </source>
</evidence>
<dbReference type="Gene3D" id="3.30.70.260">
    <property type="match status" value="1"/>
</dbReference>
<dbReference type="AlphaFoldDB" id="A0A4P5PBQ3"/>
<dbReference type="SUPFAM" id="SSF53850">
    <property type="entry name" value="Periplasmic binding protein-like II"/>
    <property type="match status" value="1"/>
</dbReference>
<evidence type="ECO:0000256" key="3">
    <source>
        <dbReference type="ARBA" id="ARBA00021872"/>
    </source>
</evidence>
<dbReference type="InterPro" id="IPR018528">
    <property type="entry name" value="Preph_deHydtase_CS"/>
</dbReference>
<protein>
    <recommendedName>
        <fullName evidence="3 9">Prephenate dehydratase</fullName>
        <shortName evidence="9">PDT</shortName>
        <ecNumber evidence="2 9">4.2.1.51</ecNumber>
    </recommendedName>
</protein>
<dbReference type="PANTHER" id="PTHR21022:SF19">
    <property type="entry name" value="PREPHENATE DEHYDRATASE-RELATED"/>
    <property type="match status" value="1"/>
</dbReference>
<evidence type="ECO:0000313" key="12">
    <source>
        <dbReference type="EMBL" id="GCF93711.1"/>
    </source>
</evidence>
<keyword evidence="7 9" id="KW-0456">Lyase</keyword>
<evidence type="ECO:0000256" key="1">
    <source>
        <dbReference type="ARBA" id="ARBA00004741"/>
    </source>
</evidence>
<accession>A0A4P5PBQ3</accession>
<dbReference type="PROSITE" id="PS51171">
    <property type="entry name" value="PREPHENATE_DEHYDR_3"/>
    <property type="match status" value="1"/>
</dbReference>
<name>A0A4P5PBQ3_9ENTE</name>
<dbReference type="Proteomes" id="UP000290567">
    <property type="component" value="Unassembled WGS sequence"/>
</dbReference>
<dbReference type="InterPro" id="IPR045865">
    <property type="entry name" value="ACT-like_dom_sf"/>
</dbReference>
<dbReference type="NCBIfam" id="NF008865">
    <property type="entry name" value="PRK11898.1"/>
    <property type="match status" value="1"/>
</dbReference>
<dbReference type="RefSeq" id="WP_146622166.1">
    <property type="nucleotide sequence ID" value="NZ_BJCC01000012.1"/>
</dbReference>
<keyword evidence="5 9" id="KW-0057">Aromatic amino acid biosynthesis</keyword>
<dbReference type="CDD" id="cd04905">
    <property type="entry name" value="ACT_CM-PDT"/>
    <property type="match status" value="1"/>
</dbReference>
<comment type="pathway">
    <text evidence="1 9">Amino-acid biosynthesis; L-phenylalanine biosynthesis; phenylpyruvate from prephenate: step 1/1.</text>
</comment>
<dbReference type="GO" id="GO:0004664">
    <property type="term" value="F:prephenate dehydratase activity"/>
    <property type="evidence" value="ECO:0007669"/>
    <property type="project" value="UniProtKB-UniRule"/>
</dbReference>
<dbReference type="CDD" id="cd13633">
    <property type="entry name" value="PBP2_Sa-PDT_like"/>
    <property type="match status" value="1"/>
</dbReference>
<dbReference type="SUPFAM" id="SSF55021">
    <property type="entry name" value="ACT-like"/>
    <property type="match status" value="1"/>
</dbReference>
<dbReference type="PROSITE" id="PS51671">
    <property type="entry name" value="ACT"/>
    <property type="match status" value="1"/>
</dbReference>